<keyword evidence="5 6" id="KW-0961">Cell wall biogenesis/degradation</keyword>
<keyword evidence="4 6" id="KW-0573">Peptidoglycan synthesis</keyword>
<evidence type="ECO:0000256" key="5">
    <source>
        <dbReference type="ARBA" id="ARBA00023316"/>
    </source>
</evidence>
<comment type="caution">
    <text evidence="9">The sequence shown here is derived from an EMBL/GenBank/DDBJ whole genome shotgun (WGS) entry which is preliminary data.</text>
</comment>
<evidence type="ECO:0000256" key="6">
    <source>
        <dbReference type="PROSITE-ProRule" id="PRU01373"/>
    </source>
</evidence>
<evidence type="ECO:0000256" key="4">
    <source>
        <dbReference type="ARBA" id="ARBA00022984"/>
    </source>
</evidence>
<dbReference type="GO" id="GO:0016740">
    <property type="term" value="F:transferase activity"/>
    <property type="evidence" value="ECO:0007669"/>
    <property type="project" value="UniProtKB-KW"/>
</dbReference>
<keyword evidence="10" id="KW-1185">Reference proteome</keyword>
<dbReference type="RefSeq" id="WP_188496113.1">
    <property type="nucleotide sequence ID" value="NZ_BMFV01000004.1"/>
</dbReference>
<evidence type="ECO:0000259" key="8">
    <source>
        <dbReference type="PROSITE" id="PS52029"/>
    </source>
</evidence>
<dbReference type="GO" id="GO:0018104">
    <property type="term" value="P:peptidoglycan-protein cross-linking"/>
    <property type="evidence" value="ECO:0007669"/>
    <property type="project" value="TreeGrafter"/>
</dbReference>
<evidence type="ECO:0000256" key="1">
    <source>
        <dbReference type="ARBA" id="ARBA00004752"/>
    </source>
</evidence>
<dbReference type="GO" id="GO:0005576">
    <property type="term" value="C:extracellular region"/>
    <property type="evidence" value="ECO:0007669"/>
    <property type="project" value="TreeGrafter"/>
</dbReference>
<dbReference type="Gene3D" id="2.40.440.10">
    <property type="entry name" value="L,D-transpeptidase catalytic domain-like"/>
    <property type="match status" value="1"/>
</dbReference>
<dbReference type="InterPro" id="IPR050979">
    <property type="entry name" value="LD-transpeptidase"/>
</dbReference>
<evidence type="ECO:0000313" key="10">
    <source>
        <dbReference type="Proteomes" id="UP000656813"/>
    </source>
</evidence>
<dbReference type="InterPro" id="IPR038063">
    <property type="entry name" value="Transpep_catalytic_dom"/>
</dbReference>
<proteinExistence type="predicted"/>
<dbReference type="PANTHER" id="PTHR30582">
    <property type="entry name" value="L,D-TRANSPEPTIDASE"/>
    <property type="match status" value="1"/>
</dbReference>
<dbReference type="Proteomes" id="UP000656813">
    <property type="component" value="Unassembled WGS sequence"/>
</dbReference>
<protein>
    <submittedName>
        <fullName evidence="9">Putative L,D-transpeptidase YciB</fullName>
    </submittedName>
</protein>
<dbReference type="Pfam" id="PF03734">
    <property type="entry name" value="YkuD"/>
    <property type="match status" value="1"/>
</dbReference>
<organism evidence="9 10">
    <name type="scientific">Pullulanibacillus pueri</name>
    <dbReference type="NCBI Taxonomy" id="1437324"/>
    <lineage>
        <taxon>Bacteria</taxon>
        <taxon>Bacillati</taxon>
        <taxon>Bacillota</taxon>
        <taxon>Bacilli</taxon>
        <taxon>Bacillales</taxon>
        <taxon>Sporolactobacillaceae</taxon>
        <taxon>Pullulanibacillus</taxon>
    </lineage>
</organism>
<dbReference type="AlphaFoldDB" id="A0A8J2ZTV8"/>
<name>A0A8J2ZTV8_9BACL</name>
<dbReference type="PROSITE" id="PS51257">
    <property type="entry name" value="PROKAR_LIPOPROTEIN"/>
    <property type="match status" value="1"/>
</dbReference>
<feature type="active site" description="Nucleophile" evidence="6">
    <location>
        <position position="194"/>
    </location>
</feature>
<dbReference type="UniPathway" id="UPA00219"/>
<reference evidence="9" key="2">
    <citation type="submission" date="2020-09" db="EMBL/GenBank/DDBJ databases">
        <authorList>
            <person name="Sun Q."/>
            <person name="Zhou Y."/>
        </authorList>
    </citation>
    <scope>NUCLEOTIDE SEQUENCE</scope>
    <source>
        <strain evidence="9">CGMCC 1.12777</strain>
    </source>
</reference>
<feature type="active site" description="Proton donor/acceptor" evidence="6">
    <location>
        <position position="168"/>
    </location>
</feature>
<dbReference type="GO" id="GO:0008360">
    <property type="term" value="P:regulation of cell shape"/>
    <property type="evidence" value="ECO:0007669"/>
    <property type="project" value="UniProtKB-UniRule"/>
</dbReference>
<gene>
    <name evidence="9" type="primary">yciB</name>
    <name evidence="9" type="ORF">GCM10007096_08030</name>
</gene>
<evidence type="ECO:0000256" key="7">
    <source>
        <dbReference type="SAM" id="MobiDB-lite"/>
    </source>
</evidence>
<dbReference type="PANTHER" id="PTHR30582:SF2">
    <property type="entry name" value="L,D-TRANSPEPTIDASE YCIB-RELATED"/>
    <property type="match status" value="1"/>
</dbReference>
<evidence type="ECO:0000256" key="3">
    <source>
        <dbReference type="ARBA" id="ARBA00022960"/>
    </source>
</evidence>
<dbReference type="EMBL" id="BMFV01000004">
    <property type="protein sequence ID" value="GGH76913.1"/>
    <property type="molecule type" value="Genomic_DNA"/>
</dbReference>
<evidence type="ECO:0000256" key="2">
    <source>
        <dbReference type="ARBA" id="ARBA00022679"/>
    </source>
</evidence>
<keyword evidence="3 6" id="KW-0133">Cell shape</keyword>
<feature type="region of interest" description="Disordered" evidence="7">
    <location>
        <begin position="26"/>
        <end position="77"/>
    </location>
</feature>
<accession>A0A8J2ZTV8</accession>
<feature type="domain" description="L,D-TPase catalytic" evidence="8">
    <location>
        <begin position="92"/>
        <end position="218"/>
    </location>
</feature>
<comment type="pathway">
    <text evidence="1 6">Cell wall biogenesis; peptidoglycan biosynthesis.</text>
</comment>
<keyword evidence="2" id="KW-0808">Transferase</keyword>
<reference evidence="9" key="1">
    <citation type="journal article" date="2014" name="Int. J. Syst. Evol. Microbiol.">
        <title>Complete genome sequence of Corynebacterium casei LMG S-19264T (=DSM 44701T), isolated from a smear-ripened cheese.</title>
        <authorList>
            <consortium name="US DOE Joint Genome Institute (JGI-PGF)"/>
            <person name="Walter F."/>
            <person name="Albersmeier A."/>
            <person name="Kalinowski J."/>
            <person name="Ruckert C."/>
        </authorList>
    </citation>
    <scope>NUCLEOTIDE SEQUENCE</scope>
    <source>
        <strain evidence="9">CGMCC 1.12777</strain>
    </source>
</reference>
<dbReference type="GO" id="GO:0071972">
    <property type="term" value="F:peptidoglycan L,D-transpeptidase activity"/>
    <property type="evidence" value="ECO:0007669"/>
    <property type="project" value="TreeGrafter"/>
</dbReference>
<sequence>MKLTQKLSILGLVFILGLIITGCTHSKTSSPEESHKTKTSASGEHPIQRENQQAKADKKPEIQNNKPAVKPVDWTKPTGGAYPKDIANVDHLWIDVSVDNQKVYIKNGDQTLYTMIVSTGLDKNADTSTPKGTFYTQPEKGTWFYSNSEKEGAKYWTSWKNHGEFLFHTVPMDKNQKVITAEAKKLGKKASHGCVRMSIPDAKWIYYHIPVHTKVVIG</sequence>
<dbReference type="PROSITE" id="PS52029">
    <property type="entry name" value="LD_TPASE"/>
    <property type="match status" value="1"/>
</dbReference>
<evidence type="ECO:0000313" key="9">
    <source>
        <dbReference type="EMBL" id="GGH76913.1"/>
    </source>
</evidence>
<dbReference type="GO" id="GO:0071555">
    <property type="term" value="P:cell wall organization"/>
    <property type="evidence" value="ECO:0007669"/>
    <property type="project" value="UniProtKB-UniRule"/>
</dbReference>
<dbReference type="InterPro" id="IPR005490">
    <property type="entry name" value="LD_TPept_cat_dom"/>
</dbReference>
<dbReference type="CDD" id="cd16913">
    <property type="entry name" value="YkuD_like"/>
    <property type="match status" value="1"/>
</dbReference>
<dbReference type="SUPFAM" id="SSF141523">
    <property type="entry name" value="L,D-transpeptidase catalytic domain-like"/>
    <property type="match status" value="1"/>
</dbReference>